<dbReference type="EMBL" id="JBHTAP010000001">
    <property type="protein sequence ID" value="MFC7234468.1"/>
    <property type="molecule type" value="Genomic_DNA"/>
</dbReference>
<dbReference type="GeneID" id="79266135"/>
<dbReference type="AlphaFoldDB" id="A0ABD5ZM00"/>
<dbReference type="Proteomes" id="UP001596398">
    <property type="component" value="Unassembled WGS sequence"/>
</dbReference>
<organism evidence="3 4">
    <name type="scientific">Halosegnis marinus</name>
    <dbReference type="NCBI Taxonomy" id="3034023"/>
    <lineage>
        <taxon>Archaea</taxon>
        <taxon>Methanobacteriati</taxon>
        <taxon>Methanobacteriota</taxon>
        <taxon>Stenosarchaea group</taxon>
        <taxon>Halobacteria</taxon>
        <taxon>Halobacteriales</taxon>
        <taxon>Natronomonadaceae</taxon>
        <taxon>Halosegnis</taxon>
    </lineage>
</organism>
<sequence length="100" mass="11080">MSDAYVVEVKRSARKVSPAAGRWVREHGTRRRFATKALARQWARVMSPPGRTVWVQDAAPWDGTPVDGYVVGGRRARPRRDPEPGEQESLPVAADGSARD</sequence>
<evidence type="ECO:0000313" key="3">
    <source>
        <dbReference type="EMBL" id="MFC7234468.1"/>
    </source>
</evidence>
<evidence type="ECO:0000313" key="4">
    <source>
        <dbReference type="Proteomes" id="UP001596398"/>
    </source>
</evidence>
<accession>A0ABD5ZM00</accession>
<comment type="caution">
    <text evidence="3">The sequence shown here is derived from an EMBL/GenBank/DDBJ whole genome shotgun (WGS) entry which is preliminary data.</text>
</comment>
<dbReference type="Pfam" id="PF26297">
    <property type="entry name" value="DUF8081"/>
    <property type="match status" value="1"/>
</dbReference>
<keyword evidence="4" id="KW-1185">Reference proteome</keyword>
<proteinExistence type="predicted"/>
<dbReference type="InterPro" id="IPR058394">
    <property type="entry name" value="DUF8081"/>
</dbReference>
<feature type="region of interest" description="Disordered" evidence="1">
    <location>
        <begin position="65"/>
        <end position="100"/>
    </location>
</feature>
<reference evidence="3 4" key="1">
    <citation type="journal article" date="2019" name="Int. J. Syst. Evol. Microbiol.">
        <title>The Global Catalogue of Microorganisms (GCM) 10K type strain sequencing project: providing services to taxonomists for standard genome sequencing and annotation.</title>
        <authorList>
            <consortium name="The Broad Institute Genomics Platform"/>
            <consortium name="The Broad Institute Genome Sequencing Center for Infectious Disease"/>
            <person name="Wu L."/>
            <person name="Ma J."/>
        </authorList>
    </citation>
    <scope>NUCLEOTIDE SEQUENCE [LARGE SCALE GENOMIC DNA]</scope>
    <source>
        <strain evidence="3 4">DT85</strain>
    </source>
</reference>
<protein>
    <recommendedName>
        <fullName evidence="2">DUF8081 domain-containing protein</fullName>
    </recommendedName>
</protein>
<evidence type="ECO:0000259" key="2">
    <source>
        <dbReference type="Pfam" id="PF26297"/>
    </source>
</evidence>
<dbReference type="RefSeq" id="WP_276235475.1">
    <property type="nucleotide sequence ID" value="NZ_CP119802.1"/>
</dbReference>
<evidence type="ECO:0000256" key="1">
    <source>
        <dbReference type="SAM" id="MobiDB-lite"/>
    </source>
</evidence>
<name>A0ABD5ZM00_9EURY</name>
<feature type="domain" description="DUF8081" evidence="2">
    <location>
        <begin position="5"/>
        <end position="72"/>
    </location>
</feature>
<gene>
    <name evidence="3" type="ORF">ACFQJ4_03960</name>
</gene>